<dbReference type="AlphaFoldDB" id="A0A7S9RUN9"/>
<evidence type="ECO:0000313" key="2">
    <source>
        <dbReference type="EMBL" id="QPH98052.1"/>
    </source>
</evidence>
<organism evidence="2 3">
    <name type="scientific">Campylobacter concisus</name>
    <dbReference type="NCBI Taxonomy" id="199"/>
    <lineage>
        <taxon>Bacteria</taxon>
        <taxon>Pseudomonadati</taxon>
        <taxon>Campylobacterota</taxon>
        <taxon>Epsilonproteobacteria</taxon>
        <taxon>Campylobacterales</taxon>
        <taxon>Campylobacteraceae</taxon>
        <taxon>Campylobacter</taxon>
    </lineage>
</organism>
<sequence>MKISEILQTIFWLGLLIYIASVTVPDQAAHRRAMIEAFESVRQPKAQTLEGLLANEFLKEISIAYGIDGMFCKDFDLFGLKLGTRCTVETSKLAVDTYGAFGMVFAYKQPTH</sequence>
<reference evidence="2 3" key="2">
    <citation type="journal article" date="2020" name="Microb. Genom.">
        <title>Analysis of complete Campylobacter concisus genomes identifies genomospecies features, secretion systems and novel plasmids and their association with severe ulcerative colitis.</title>
        <authorList>
            <person name="Liu F."/>
            <person name="Chen S."/>
            <person name="Luu L.D.W."/>
            <person name="Lee S.A."/>
            <person name="Tay A.C.Y."/>
            <person name="Wu R."/>
            <person name="Riordan S.M."/>
            <person name="Lan R."/>
            <person name="Liu L."/>
            <person name="Zhang L."/>
        </authorList>
    </citation>
    <scope>NUCLEOTIDE SEQUENCE [LARGE SCALE GENOMIC DNA]</scope>
    <source>
        <strain evidence="2 3">H16O-S1</strain>
    </source>
</reference>
<feature type="transmembrane region" description="Helical" evidence="1">
    <location>
        <begin position="6"/>
        <end position="24"/>
    </location>
</feature>
<evidence type="ECO:0000256" key="1">
    <source>
        <dbReference type="SAM" id="Phobius"/>
    </source>
</evidence>
<dbReference type="EMBL" id="CP049263">
    <property type="protein sequence ID" value="QPH98052.1"/>
    <property type="molecule type" value="Genomic_DNA"/>
</dbReference>
<evidence type="ECO:0000313" key="3">
    <source>
        <dbReference type="Proteomes" id="UP000594571"/>
    </source>
</evidence>
<keyword evidence="1" id="KW-1133">Transmembrane helix</keyword>
<name>A0A7S9RUN9_9BACT</name>
<keyword evidence="1" id="KW-0812">Transmembrane</keyword>
<gene>
    <name evidence="2" type="ORF">CVS89_07315</name>
</gene>
<reference evidence="2 3" key="1">
    <citation type="journal article" date="2018" name="Emerg. Microbes Infect.">
        <title>Genomic analysis of oral Campylobacter concisus strains identified a potential bacterial molecular marker associated with active Crohn's disease.</title>
        <authorList>
            <person name="Liu F."/>
            <person name="Ma R."/>
            <person name="Tay C.Y.A."/>
            <person name="Octavia S."/>
            <person name="Lan R."/>
            <person name="Chung H.K.L."/>
            <person name="Riordan S.M."/>
            <person name="Grimm M.C."/>
            <person name="Leong R.W."/>
            <person name="Tanaka M.M."/>
            <person name="Connor S."/>
            <person name="Zhang L."/>
        </authorList>
    </citation>
    <scope>NUCLEOTIDE SEQUENCE [LARGE SCALE GENOMIC DNA]</scope>
    <source>
        <strain evidence="2 3">H16O-S1</strain>
    </source>
</reference>
<dbReference type="Proteomes" id="UP000594571">
    <property type="component" value="Chromosome"/>
</dbReference>
<dbReference type="RefSeq" id="WP_107847618.1">
    <property type="nucleotide sequence ID" value="NZ_CABPTT010000002.1"/>
</dbReference>
<protein>
    <submittedName>
        <fullName evidence="2">Uncharacterized protein</fullName>
    </submittedName>
</protein>
<keyword evidence="1" id="KW-0472">Membrane</keyword>
<proteinExistence type="predicted"/>
<accession>A0A7S9RUN9</accession>